<dbReference type="GO" id="GO:0015074">
    <property type="term" value="P:DNA integration"/>
    <property type="evidence" value="ECO:0007669"/>
    <property type="project" value="InterPro"/>
</dbReference>
<feature type="domain" description="Integrase catalytic" evidence="2">
    <location>
        <begin position="108"/>
        <end position="270"/>
    </location>
</feature>
<dbReference type="InterPro" id="IPR048020">
    <property type="entry name" value="Transpos_IS3"/>
</dbReference>
<dbReference type="InterPro" id="IPR036397">
    <property type="entry name" value="RNaseH_sf"/>
</dbReference>
<dbReference type="PROSITE" id="PS50994">
    <property type="entry name" value="INTEGRASE"/>
    <property type="match status" value="1"/>
</dbReference>
<protein>
    <submittedName>
        <fullName evidence="3">Mobile element protein</fullName>
    </submittedName>
</protein>
<accession>W4QAE2</accession>
<dbReference type="STRING" id="1236970.JCM9140_4914"/>
<dbReference type="PANTHER" id="PTHR46889">
    <property type="entry name" value="TRANSPOSASE INSF FOR INSERTION SEQUENCE IS3B-RELATED"/>
    <property type="match status" value="1"/>
</dbReference>
<gene>
    <name evidence="3" type="ORF">JCM9140_4914</name>
</gene>
<evidence type="ECO:0000313" key="3">
    <source>
        <dbReference type="EMBL" id="GAE28658.1"/>
    </source>
</evidence>
<comment type="function">
    <text evidence="1">Involved in the transposition of the insertion sequence.</text>
</comment>
<dbReference type="Gene3D" id="3.30.420.10">
    <property type="entry name" value="Ribonuclease H-like superfamily/Ribonuclease H"/>
    <property type="match status" value="1"/>
</dbReference>
<name>W4QAE2_9BACI</name>
<evidence type="ECO:0000313" key="4">
    <source>
        <dbReference type="Proteomes" id="UP000018890"/>
    </source>
</evidence>
<dbReference type="Pfam" id="PF13276">
    <property type="entry name" value="HTH_21"/>
    <property type="match status" value="1"/>
</dbReference>
<dbReference type="NCBIfam" id="NF033516">
    <property type="entry name" value="transpos_IS3"/>
    <property type="match status" value="1"/>
</dbReference>
<dbReference type="InterPro" id="IPR001584">
    <property type="entry name" value="Integrase_cat-core"/>
</dbReference>
<evidence type="ECO:0000259" key="2">
    <source>
        <dbReference type="PROSITE" id="PS50994"/>
    </source>
</evidence>
<organism evidence="3 4">
    <name type="scientific">Halalkalibacter wakoensis JCM 9140</name>
    <dbReference type="NCBI Taxonomy" id="1236970"/>
    <lineage>
        <taxon>Bacteria</taxon>
        <taxon>Bacillati</taxon>
        <taxon>Bacillota</taxon>
        <taxon>Bacilli</taxon>
        <taxon>Bacillales</taxon>
        <taxon>Bacillaceae</taxon>
        <taxon>Halalkalibacter</taxon>
    </lineage>
</organism>
<dbReference type="InterPro" id="IPR012337">
    <property type="entry name" value="RNaseH-like_sf"/>
</dbReference>
<proteinExistence type="predicted"/>
<dbReference type="Pfam" id="PF00665">
    <property type="entry name" value="rve"/>
    <property type="match status" value="1"/>
</dbReference>
<dbReference type="EMBL" id="BAUT01000161">
    <property type="protein sequence ID" value="GAE28658.1"/>
    <property type="molecule type" value="Genomic_DNA"/>
</dbReference>
<dbReference type="SUPFAM" id="SSF53098">
    <property type="entry name" value="Ribonuclease H-like"/>
    <property type="match status" value="1"/>
</dbReference>
<reference evidence="3" key="1">
    <citation type="journal article" date="2014" name="Genome Announc.">
        <title>Draft Genome Sequences of Three Alkaliphilic Bacillus Strains, Bacillus wakoensis JCM 9140T, Bacillus akibai JCM 9157T, and Bacillus hemicellulosilyticus JCM 9152T.</title>
        <authorList>
            <person name="Yuki M."/>
            <person name="Oshima K."/>
            <person name="Suda W."/>
            <person name="Oshida Y."/>
            <person name="Kitamura K."/>
            <person name="Iida T."/>
            <person name="Hattori M."/>
            <person name="Ohkuma M."/>
        </authorList>
    </citation>
    <scope>NUCLEOTIDE SEQUENCE [LARGE SCALE GENOMIC DNA]</scope>
    <source>
        <strain evidence="3">JCM 9140</strain>
    </source>
</reference>
<dbReference type="AlphaFoldDB" id="W4QAE2"/>
<sequence>MCSVLGVSTSGYYLYVKRLDREETEREKQNRILDERIKFHYYDNHGTYGSPRIYQKLIAEGLIVSEKKVANHMRELGLYANPQINYVQTTDSDHEMTVFPNELQRNFQPDSPDEVWATDLTYIHTGEGFIYFNPILDLYGRRLISYAINDRMDKSLPLKALNKALAIREPKPGWIHHSDRGSQYCSNKYIETLKEAKATISMSRKATPYDNACVESFFASMKKEYLCRFIFKTKAEAIAAVEFYVEFYNRKRTHSTLGYATPIAYEMAYNSASQQDASLEKSTLV</sequence>
<dbReference type="PANTHER" id="PTHR46889:SF4">
    <property type="entry name" value="TRANSPOSASE INSO FOR INSERTION SEQUENCE ELEMENT IS911B-RELATED"/>
    <property type="match status" value="1"/>
</dbReference>
<dbReference type="GO" id="GO:0003676">
    <property type="term" value="F:nucleic acid binding"/>
    <property type="evidence" value="ECO:0007669"/>
    <property type="project" value="InterPro"/>
</dbReference>
<dbReference type="InterPro" id="IPR050900">
    <property type="entry name" value="Transposase_IS3/IS150/IS904"/>
</dbReference>
<dbReference type="InterPro" id="IPR025948">
    <property type="entry name" value="HTH-like_dom"/>
</dbReference>
<dbReference type="Pfam" id="PF13333">
    <property type="entry name" value="rve_2"/>
    <property type="match status" value="1"/>
</dbReference>
<evidence type="ECO:0000256" key="1">
    <source>
        <dbReference type="ARBA" id="ARBA00002286"/>
    </source>
</evidence>
<keyword evidence="4" id="KW-1185">Reference proteome</keyword>
<comment type="caution">
    <text evidence="3">The sequence shown here is derived from an EMBL/GenBank/DDBJ whole genome shotgun (WGS) entry which is preliminary data.</text>
</comment>
<dbReference type="Proteomes" id="UP000018890">
    <property type="component" value="Unassembled WGS sequence"/>
</dbReference>